<feature type="compositionally biased region" description="Pro residues" evidence="1">
    <location>
        <begin position="1"/>
        <end position="23"/>
    </location>
</feature>
<dbReference type="Proteomes" id="UP000184471">
    <property type="component" value="Unassembled WGS sequence"/>
</dbReference>
<keyword evidence="2" id="KW-0472">Membrane</keyword>
<organism evidence="3 4">
    <name type="scientific">Geodermatophilus nigrescens</name>
    <dbReference type="NCBI Taxonomy" id="1070870"/>
    <lineage>
        <taxon>Bacteria</taxon>
        <taxon>Bacillati</taxon>
        <taxon>Actinomycetota</taxon>
        <taxon>Actinomycetes</taxon>
        <taxon>Geodermatophilales</taxon>
        <taxon>Geodermatophilaceae</taxon>
        <taxon>Geodermatophilus</taxon>
    </lineage>
</organism>
<feature type="transmembrane region" description="Helical" evidence="2">
    <location>
        <begin position="33"/>
        <end position="56"/>
    </location>
</feature>
<name>A0A1M5ETA4_9ACTN</name>
<evidence type="ECO:0000256" key="2">
    <source>
        <dbReference type="SAM" id="Phobius"/>
    </source>
</evidence>
<keyword evidence="2" id="KW-0812">Transmembrane</keyword>
<accession>A0A1M5ETA4</accession>
<protein>
    <submittedName>
        <fullName evidence="3">Uncharacterized protein</fullName>
    </submittedName>
</protein>
<evidence type="ECO:0000256" key="1">
    <source>
        <dbReference type="SAM" id="MobiDB-lite"/>
    </source>
</evidence>
<keyword evidence="2" id="KW-1133">Transmembrane helix</keyword>
<reference evidence="3 4" key="1">
    <citation type="submission" date="2016-11" db="EMBL/GenBank/DDBJ databases">
        <authorList>
            <person name="Jaros S."/>
            <person name="Januszkiewicz K."/>
            <person name="Wedrychowicz H."/>
        </authorList>
    </citation>
    <scope>NUCLEOTIDE SEQUENCE [LARGE SCALE GENOMIC DNA]</scope>
    <source>
        <strain evidence="3 4">DSM 45408</strain>
    </source>
</reference>
<gene>
    <name evidence="3" type="ORF">SAMN05444351_0929</name>
</gene>
<dbReference type="RefSeq" id="WP_073418828.1">
    <property type="nucleotide sequence ID" value="NZ_FQVX01000001.1"/>
</dbReference>
<evidence type="ECO:0000313" key="3">
    <source>
        <dbReference type="EMBL" id="SHF82503.1"/>
    </source>
</evidence>
<dbReference type="STRING" id="1070870.SAMN05444351_0929"/>
<sequence length="64" mass="6744">MTAPVDHPPTEQPAEQAPPPSPAEKPGIEDRSWLLFAAVVLFIALAFIGMVVLTALGGGTTYVR</sequence>
<proteinExistence type="predicted"/>
<dbReference type="AlphaFoldDB" id="A0A1M5ETA4"/>
<dbReference type="EMBL" id="FQVX01000001">
    <property type="protein sequence ID" value="SHF82503.1"/>
    <property type="molecule type" value="Genomic_DNA"/>
</dbReference>
<keyword evidence="4" id="KW-1185">Reference proteome</keyword>
<evidence type="ECO:0000313" key="4">
    <source>
        <dbReference type="Proteomes" id="UP000184471"/>
    </source>
</evidence>
<feature type="region of interest" description="Disordered" evidence="1">
    <location>
        <begin position="1"/>
        <end position="26"/>
    </location>
</feature>